<gene>
    <name evidence="3" type="ORF">B0T11DRAFT_326294</name>
</gene>
<protein>
    <submittedName>
        <fullName evidence="3">Uncharacterized protein</fullName>
    </submittedName>
</protein>
<evidence type="ECO:0000256" key="1">
    <source>
        <dbReference type="SAM" id="MobiDB-lite"/>
    </source>
</evidence>
<dbReference type="OrthoDB" id="4836262at2759"/>
<dbReference type="EMBL" id="JAGPXD010000002">
    <property type="protein sequence ID" value="KAH7368084.1"/>
    <property type="molecule type" value="Genomic_DNA"/>
</dbReference>
<evidence type="ECO:0000313" key="4">
    <source>
        <dbReference type="Proteomes" id="UP000813385"/>
    </source>
</evidence>
<keyword evidence="2" id="KW-0472">Membrane</keyword>
<feature type="transmembrane region" description="Helical" evidence="2">
    <location>
        <begin position="68"/>
        <end position="89"/>
    </location>
</feature>
<keyword evidence="4" id="KW-1185">Reference proteome</keyword>
<reference evidence="3" key="1">
    <citation type="journal article" date="2021" name="Nat. Commun.">
        <title>Genetic determinants of endophytism in the Arabidopsis root mycobiome.</title>
        <authorList>
            <person name="Mesny F."/>
            <person name="Miyauchi S."/>
            <person name="Thiergart T."/>
            <person name="Pickel B."/>
            <person name="Atanasova L."/>
            <person name="Karlsson M."/>
            <person name="Huettel B."/>
            <person name="Barry K.W."/>
            <person name="Haridas S."/>
            <person name="Chen C."/>
            <person name="Bauer D."/>
            <person name="Andreopoulos W."/>
            <person name="Pangilinan J."/>
            <person name="LaButti K."/>
            <person name="Riley R."/>
            <person name="Lipzen A."/>
            <person name="Clum A."/>
            <person name="Drula E."/>
            <person name="Henrissat B."/>
            <person name="Kohler A."/>
            <person name="Grigoriev I.V."/>
            <person name="Martin F.M."/>
            <person name="Hacquard S."/>
        </authorList>
    </citation>
    <scope>NUCLEOTIDE SEQUENCE</scope>
    <source>
        <strain evidence="3">MPI-CAGE-AT-0016</strain>
    </source>
</reference>
<keyword evidence="2" id="KW-1133">Transmembrane helix</keyword>
<feature type="region of interest" description="Disordered" evidence="1">
    <location>
        <begin position="31"/>
        <end position="67"/>
    </location>
</feature>
<organism evidence="3 4">
    <name type="scientific">Plectosphaerella cucumerina</name>
    <dbReference type="NCBI Taxonomy" id="40658"/>
    <lineage>
        <taxon>Eukaryota</taxon>
        <taxon>Fungi</taxon>
        <taxon>Dikarya</taxon>
        <taxon>Ascomycota</taxon>
        <taxon>Pezizomycotina</taxon>
        <taxon>Sordariomycetes</taxon>
        <taxon>Hypocreomycetidae</taxon>
        <taxon>Glomerellales</taxon>
        <taxon>Plectosphaerellaceae</taxon>
        <taxon>Plectosphaerella</taxon>
    </lineage>
</organism>
<name>A0A8K0X704_9PEZI</name>
<evidence type="ECO:0000313" key="3">
    <source>
        <dbReference type="EMBL" id="KAH7368084.1"/>
    </source>
</evidence>
<feature type="compositionally biased region" description="Basic and acidic residues" evidence="1">
    <location>
        <begin position="39"/>
        <end position="48"/>
    </location>
</feature>
<dbReference type="AlphaFoldDB" id="A0A8K0X704"/>
<comment type="caution">
    <text evidence="3">The sequence shown here is derived from an EMBL/GenBank/DDBJ whole genome shotgun (WGS) entry which is preliminary data.</text>
</comment>
<accession>A0A8K0X704</accession>
<evidence type="ECO:0000256" key="2">
    <source>
        <dbReference type="SAM" id="Phobius"/>
    </source>
</evidence>
<sequence length="122" mass="13148">MPHFRSLQTLRGLPVATLRTPVPVIQQLAPRRFASVNRGKNDAGRDDLGGPGGQDPIPKTSTSPSQDWTSYTAIGGVGLLVGTIFYYMTTRPNKATYMKEKAQAAQTDAMNSVKDAAKNVRG</sequence>
<keyword evidence="2" id="KW-0812">Transmembrane</keyword>
<dbReference type="Proteomes" id="UP000813385">
    <property type="component" value="Unassembled WGS sequence"/>
</dbReference>
<proteinExistence type="predicted"/>